<dbReference type="GO" id="GO:0016020">
    <property type="term" value="C:membrane"/>
    <property type="evidence" value="ECO:0007669"/>
    <property type="project" value="GOC"/>
</dbReference>
<evidence type="ECO:0000313" key="12">
    <source>
        <dbReference type="Proteomes" id="UP000051789"/>
    </source>
</evidence>
<evidence type="ECO:0000256" key="9">
    <source>
        <dbReference type="ARBA" id="ARBA00025049"/>
    </source>
</evidence>
<gene>
    <name evidence="10" type="primary">fabZ</name>
    <name evidence="11" type="ORF">FD19_GL000168</name>
</gene>
<name>A0A0R2C9X5_9LACO</name>
<keyword evidence="4 10" id="KW-0963">Cytoplasm</keyword>
<dbReference type="InterPro" id="IPR029069">
    <property type="entry name" value="HotDog_dom_sf"/>
</dbReference>
<comment type="caution">
    <text evidence="11">The sequence shown here is derived from an EMBL/GenBank/DDBJ whole genome shotgun (WGS) entry which is preliminary data.</text>
</comment>
<evidence type="ECO:0000256" key="7">
    <source>
        <dbReference type="ARBA" id="ARBA00023098"/>
    </source>
</evidence>
<dbReference type="CDD" id="cd01288">
    <property type="entry name" value="FabZ"/>
    <property type="match status" value="1"/>
</dbReference>
<evidence type="ECO:0000256" key="2">
    <source>
        <dbReference type="ARBA" id="ARBA00004496"/>
    </source>
</evidence>
<comment type="subcellular location">
    <subcellularLocation>
        <location evidence="2 10">Cytoplasm</location>
    </subcellularLocation>
</comment>
<comment type="function">
    <text evidence="9 10">Involved in unsaturated fatty acids biosynthesis. Catalyzes the dehydration of short chain beta-hydroxyacyl-ACPs and long chain saturated and unsaturated beta-hydroxyacyl-ACPs.</text>
</comment>
<feature type="active site" evidence="10">
    <location>
        <position position="76"/>
    </location>
</feature>
<protein>
    <recommendedName>
        <fullName evidence="10">3-hydroxyacyl-[acyl-carrier-protein] dehydratase FabZ</fullName>
        <ecNumber evidence="10">4.2.1.59</ecNumber>
    </recommendedName>
    <alternativeName>
        <fullName evidence="10">(3R)-hydroxymyristoyl-[acyl-carrier-protein] dehydratase</fullName>
        <shortName evidence="10">(3R)-hydroxymyristoyl-ACP dehydrase</shortName>
    </alternativeName>
    <alternativeName>
        <fullName evidence="10">Beta-hydroxyacyl-ACP dehydratase</fullName>
    </alternativeName>
</protein>
<dbReference type="STRING" id="1423810.FD19_GL000168"/>
<accession>A0A0R2C9X5</accession>
<evidence type="ECO:0000256" key="4">
    <source>
        <dbReference type="ARBA" id="ARBA00022490"/>
    </source>
</evidence>
<sequence length="174" mass="19041">MNHVNVAHACTARLSVPLTHTKEEKYLAVMDTTTIMQLIPNRYPILFMDYVDEINPGASIVATKNVTINEQFFQGHFPGNPVMPGVLIIESLAQAASILILKSPEFVGQTAYLGAINGAKFHQIVRPGDVLKLHVEFTKRRQNMGVVHTFAAVGDVTVAQADLTFIVSPQTTQA</sequence>
<dbReference type="NCBIfam" id="NF000582">
    <property type="entry name" value="PRK00006.1"/>
    <property type="match status" value="1"/>
</dbReference>
<dbReference type="GO" id="GO:0019171">
    <property type="term" value="F:(3R)-hydroxyacyl-[acyl-carrier-protein] dehydratase activity"/>
    <property type="evidence" value="ECO:0007669"/>
    <property type="project" value="UniProtKB-EC"/>
</dbReference>
<evidence type="ECO:0000256" key="1">
    <source>
        <dbReference type="ARBA" id="ARBA00001055"/>
    </source>
</evidence>
<comment type="similarity">
    <text evidence="3 10">Belongs to the thioester dehydratase family. FabZ subfamily.</text>
</comment>
<comment type="catalytic activity">
    <reaction evidence="1 10">
        <text>a (3R)-hydroxyacyl-[ACP] = a (2E)-enoyl-[ACP] + H2O</text>
        <dbReference type="Rhea" id="RHEA:13097"/>
        <dbReference type="Rhea" id="RHEA-COMP:9925"/>
        <dbReference type="Rhea" id="RHEA-COMP:9945"/>
        <dbReference type="ChEBI" id="CHEBI:15377"/>
        <dbReference type="ChEBI" id="CHEBI:78784"/>
        <dbReference type="ChEBI" id="CHEBI:78827"/>
        <dbReference type="EC" id="4.2.1.59"/>
    </reaction>
</comment>
<dbReference type="FunFam" id="3.10.129.10:FF:000001">
    <property type="entry name" value="3-hydroxyacyl-[acyl-carrier-protein] dehydratase FabZ"/>
    <property type="match status" value="1"/>
</dbReference>
<keyword evidence="12" id="KW-1185">Reference proteome</keyword>
<keyword evidence="7 10" id="KW-0443">Lipid metabolism</keyword>
<organism evidence="11 12">
    <name type="scientific">Lacticaseibacillus thailandensis DSM 22698 = JCM 13996</name>
    <dbReference type="NCBI Taxonomy" id="1423810"/>
    <lineage>
        <taxon>Bacteria</taxon>
        <taxon>Bacillati</taxon>
        <taxon>Bacillota</taxon>
        <taxon>Bacilli</taxon>
        <taxon>Lactobacillales</taxon>
        <taxon>Lactobacillaceae</taxon>
        <taxon>Lacticaseibacillus</taxon>
    </lineage>
</organism>
<keyword evidence="8 10" id="KW-0456">Lyase</keyword>
<dbReference type="InterPro" id="IPR010084">
    <property type="entry name" value="FabZ"/>
</dbReference>
<reference evidence="11 12" key="1">
    <citation type="journal article" date="2015" name="Genome Announc.">
        <title>Expanding the biotechnology potential of lactobacilli through comparative genomics of 213 strains and associated genera.</title>
        <authorList>
            <person name="Sun Z."/>
            <person name="Harris H.M."/>
            <person name="McCann A."/>
            <person name="Guo C."/>
            <person name="Argimon S."/>
            <person name="Zhang W."/>
            <person name="Yang X."/>
            <person name="Jeffery I.B."/>
            <person name="Cooney J.C."/>
            <person name="Kagawa T.F."/>
            <person name="Liu W."/>
            <person name="Song Y."/>
            <person name="Salvetti E."/>
            <person name="Wrobel A."/>
            <person name="Rasinkangas P."/>
            <person name="Parkhill J."/>
            <person name="Rea M.C."/>
            <person name="O'Sullivan O."/>
            <person name="Ritari J."/>
            <person name="Douillard F.P."/>
            <person name="Paul Ross R."/>
            <person name="Yang R."/>
            <person name="Briner A.E."/>
            <person name="Felis G.E."/>
            <person name="de Vos W.M."/>
            <person name="Barrangou R."/>
            <person name="Klaenhammer T.R."/>
            <person name="Caufield P.W."/>
            <person name="Cui Y."/>
            <person name="Zhang H."/>
            <person name="O'Toole P.W."/>
        </authorList>
    </citation>
    <scope>NUCLEOTIDE SEQUENCE [LARGE SCALE GENOMIC DNA]</scope>
    <source>
        <strain evidence="11 12">DSM 22698</strain>
    </source>
</reference>
<dbReference type="InterPro" id="IPR013114">
    <property type="entry name" value="FabA_FabZ"/>
</dbReference>
<dbReference type="AlphaFoldDB" id="A0A0R2C9X5"/>
<dbReference type="NCBIfam" id="TIGR01750">
    <property type="entry name" value="fabZ"/>
    <property type="match status" value="1"/>
</dbReference>
<dbReference type="PATRIC" id="fig|1423810.4.peg.172"/>
<evidence type="ECO:0000256" key="5">
    <source>
        <dbReference type="ARBA" id="ARBA00022516"/>
    </source>
</evidence>
<dbReference type="GO" id="GO:0005737">
    <property type="term" value="C:cytoplasm"/>
    <property type="evidence" value="ECO:0007669"/>
    <property type="project" value="UniProtKB-SubCell"/>
</dbReference>
<dbReference type="SUPFAM" id="SSF54637">
    <property type="entry name" value="Thioesterase/thiol ester dehydrase-isomerase"/>
    <property type="match status" value="1"/>
</dbReference>
<dbReference type="Pfam" id="PF07977">
    <property type="entry name" value="FabA"/>
    <property type="match status" value="1"/>
</dbReference>
<dbReference type="EMBL" id="AYZK01000001">
    <property type="protein sequence ID" value="KRM87890.1"/>
    <property type="molecule type" value="Genomic_DNA"/>
</dbReference>
<evidence type="ECO:0000256" key="3">
    <source>
        <dbReference type="ARBA" id="ARBA00009174"/>
    </source>
</evidence>
<dbReference type="HAMAP" id="MF_00406">
    <property type="entry name" value="FabZ"/>
    <property type="match status" value="1"/>
</dbReference>
<dbReference type="PANTHER" id="PTHR30272">
    <property type="entry name" value="3-HYDROXYACYL-[ACYL-CARRIER-PROTEIN] DEHYDRATASE"/>
    <property type="match status" value="1"/>
</dbReference>
<dbReference type="PANTHER" id="PTHR30272:SF1">
    <property type="entry name" value="3-HYDROXYACYL-[ACYL-CARRIER-PROTEIN] DEHYDRATASE"/>
    <property type="match status" value="1"/>
</dbReference>
<keyword evidence="5 10" id="KW-0444">Lipid biosynthesis</keyword>
<proteinExistence type="inferred from homology"/>
<dbReference type="GO" id="GO:0006633">
    <property type="term" value="P:fatty acid biosynthetic process"/>
    <property type="evidence" value="ECO:0007669"/>
    <property type="project" value="UniProtKB-UniRule"/>
</dbReference>
<dbReference type="GO" id="GO:0009245">
    <property type="term" value="P:lipid A biosynthetic process"/>
    <property type="evidence" value="ECO:0007669"/>
    <property type="project" value="UniProtKB-UniRule"/>
</dbReference>
<keyword evidence="6 10" id="KW-0441">Lipid A biosynthesis</keyword>
<evidence type="ECO:0000256" key="8">
    <source>
        <dbReference type="ARBA" id="ARBA00023239"/>
    </source>
</evidence>
<evidence type="ECO:0000256" key="6">
    <source>
        <dbReference type="ARBA" id="ARBA00022556"/>
    </source>
</evidence>
<evidence type="ECO:0000313" key="11">
    <source>
        <dbReference type="EMBL" id="KRM87890.1"/>
    </source>
</evidence>
<dbReference type="Proteomes" id="UP000051789">
    <property type="component" value="Unassembled WGS sequence"/>
</dbReference>
<evidence type="ECO:0000256" key="10">
    <source>
        <dbReference type="HAMAP-Rule" id="MF_00406"/>
    </source>
</evidence>
<dbReference type="EC" id="4.2.1.59" evidence="10"/>
<dbReference type="Gene3D" id="3.10.129.10">
    <property type="entry name" value="Hotdog Thioesterase"/>
    <property type="match status" value="1"/>
</dbReference>